<organism evidence="3 4">
    <name type="scientific">Anaerococcus tetradius</name>
    <dbReference type="NCBI Taxonomy" id="33036"/>
    <lineage>
        <taxon>Bacteria</taxon>
        <taxon>Bacillati</taxon>
        <taxon>Bacillota</taxon>
        <taxon>Tissierellia</taxon>
        <taxon>Tissierellales</taxon>
        <taxon>Peptoniphilaceae</taxon>
        <taxon>Anaerococcus</taxon>
    </lineage>
</organism>
<dbReference type="EMBL" id="LRPM01000010">
    <property type="protein sequence ID" value="KWZ78929.1"/>
    <property type="molecule type" value="Genomic_DNA"/>
</dbReference>
<gene>
    <name evidence="3" type="ORF">HMPREF3200_00410</name>
</gene>
<dbReference type="SUPFAM" id="SSF56300">
    <property type="entry name" value="Metallo-dependent phosphatases"/>
    <property type="match status" value="1"/>
</dbReference>
<dbReference type="Pfam" id="PF00149">
    <property type="entry name" value="Metallophos"/>
    <property type="match status" value="1"/>
</dbReference>
<dbReference type="PANTHER" id="PTHR30337">
    <property type="entry name" value="COMPONENT OF ATP-DEPENDENT DSDNA EXONUCLEASE"/>
    <property type="match status" value="1"/>
</dbReference>
<evidence type="ECO:0000256" key="1">
    <source>
        <dbReference type="ARBA" id="ARBA00022801"/>
    </source>
</evidence>
<name>A0A133KH36_9FIRM</name>
<dbReference type="STRING" id="33036.HMPREF3200_00410"/>
<accession>A0A133KH36</accession>
<sequence>MKFIHLADAHLADSFNFDNKLSKTIREASWKSLTNILSANKDVDFALIAGDLFERSYFTAKDFKRLFEIFEDFSKDIYYVAGNHDYIDNYSKIFLRNSPLNFHVFGSDALEMFEKNDLRVYGISYDDRSFSKKIDLNIKLDSNYFNILLIHGDLDRKASSYFNLDSKLIKKTAFDYVAMGHIHKRAKNSNIYYPGSLEPHDFSDIYDYGYIYYEDSKVDFVDSSILKFYDFKLNYEDFANENDLLTFVNNKLNPDKTNILRLRITAERALDDKYIEKNLDAYYKELSIRDDLSFADIVKLYPNSLLSMYIDKFSNSDGEIENLARKLGIDAILRSKDD</sequence>
<dbReference type="AlphaFoldDB" id="A0A133KH36"/>
<dbReference type="PATRIC" id="fig|33036.3.peg.410"/>
<evidence type="ECO:0000259" key="2">
    <source>
        <dbReference type="Pfam" id="PF00149"/>
    </source>
</evidence>
<dbReference type="GO" id="GO:0016787">
    <property type="term" value="F:hydrolase activity"/>
    <property type="evidence" value="ECO:0007669"/>
    <property type="project" value="UniProtKB-KW"/>
</dbReference>
<keyword evidence="1" id="KW-0378">Hydrolase</keyword>
<feature type="domain" description="Calcineurin-like phosphoesterase" evidence="2">
    <location>
        <begin position="1"/>
        <end position="184"/>
    </location>
</feature>
<dbReference type="InterPro" id="IPR004843">
    <property type="entry name" value="Calcineurin-like_PHP"/>
</dbReference>
<dbReference type="OrthoDB" id="9773856at2"/>
<dbReference type="Gene3D" id="3.60.21.10">
    <property type="match status" value="1"/>
</dbReference>
<dbReference type="InterPro" id="IPR050535">
    <property type="entry name" value="DNA_Repair-Maintenance_Comp"/>
</dbReference>
<protein>
    <submittedName>
        <fullName evidence="3">Ser/Thr phosphatase family protein</fullName>
    </submittedName>
</protein>
<dbReference type="InterPro" id="IPR041796">
    <property type="entry name" value="Mre11_N"/>
</dbReference>
<evidence type="ECO:0000313" key="4">
    <source>
        <dbReference type="Proteomes" id="UP000070383"/>
    </source>
</evidence>
<evidence type="ECO:0000313" key="3">
    <source>
        <dbReference type="EMBL" id="KWZ78929.1"/>
    </source>
</evidence>
<comment type="caution">
    <text evidence="3">The sequence shown here is derived from an EMBL/GenBank/DDBJ whole genome shotgun (WGS) entry which is preliminary data.</text>
</comment>
<dbReference type="CDD" id="cd00840">
    <property type="entry name" value="MPP_Mre11_N"/>
    <property type="match status" value="1"/>
</dbReference>
<keyword evidence="4" id="KW-1185">Reference proteome</keyword>
<dbReference type="InterPro" id="IPR029052">
    <property type="entry name" value="Metallo-depent_PP-like"/>
</dbReference>
<proteinExistence type="predicted"/>
<dbReference type="Proteomes" id="UP000070383">
    <property type="component" value="Unassembled WGS sequence"/>
</dbReference>
<reference evidence="4" key="1">
    <citation type="submission" date="2016-01" db="EMBL/GenBank/DDBJ databases">
        <authorList>
            <person name="Mitreva M."/>
            <person name="Pepin K.H."/>
            <person name="Mihindukulasuriya K.A."/>
            <person name="Fulton R."/>
            <person name="Fronick C."/>
            <person name="O'Laughlin M."/>
            <person name="Miner T."/>
            <person name="Herter B."/>
            <person name="Rosa B.A."/>
            <person name="Cordes M."/>
            <person name="Tomlinson C."/>
            <person name="Wollam A."/>
            <person name="Palsikar V.B."/>
            <person name="Mardis E.R."/>
            <person name="Wilson R.K."/>
        </authorList>
    </citation>
    <scope>NUCLEOTIDE SEQUENCE [LARGE SCALE GENOMIC DNA]</scope>
    <source>
        <strain evidence="4">MJR8151</strain>
    </source>
</reference>